<dbReference type="EMBL" id="MU267606">
    <property type="protein sequence ID" value="KAH7914947.1"/>
    <property type="molecule type" value="Genomic_DNA"/>
</dbReference>
<name>A0ACB8ANV3_9AGAM</name>
<comment type="caution">
    <text evidence="1">The sequence shown here is derived from an EMBL/GenBank/DDBJ whole genome shotgun (WGS) entry which is preliminary data.</text>
</comment>
<keyword evidence="2" id="KW-1185">Reference proteome</keyword>
<protein>
    <submittedName>
        <fullName evidence="1">Uncharacterized protein</fullName>
    </submittedName>
</protein>
<reference evidence="1" key="1">
    <citation type="journal article" date="2021" name="New Phytol.">
        <title>Evolutionary innovations through gain and loss of genes in the ectomycorrhizal Boletales.</title>
        <authorList>
            <person name="Wu G."/>
            <person name="Miyauchi S."/>
            <person name="Morin E."/>
            <person name="Kuo A."/>
            <person name="Drula E."/>
            <person name="Varga T."/>
            <person name="Kohler A."/>
            <person name="Feng B."/>
            <person name="Cao Y."/>
            <person name="Lipzen A."/>
            <person name="Daum C."/>
            <person name="Hundley H."/>
            <person name="Pangilinan J."/>
            <person name="Johnson J."/>
            <person name="Barry K."/>
            <person name="LaButti K."/>
            <person name="Ng V."/>
            <person name="Ahrendt S."/>
            <person name="Min B."/>
            <person name="Choi I.G."/>
            <person name="Park H."/>
            <person name="Plett J.M."/>
            <person name="Magnuson J."/>
            <person name="Spatafora J.W."/>
            <person name="Nagy L.G."/>
            <person name="Henrissat B."/>
            <person name="Grigoriev I.V."/>
            <person name="Yang Z.L."/>
            <person name="Xu J."/>
            <person name="Martin F.M."/>
        </authorList>
    </citation>
    <scope>NUCLEOTIDE SEQUENCE</scope>
    <source>
        <strain evidence="1">ATCC 28755</strain>
    </source>
</reference>
<accession>A0ACB8ANV3</accession>
<evidence type="ECO:0000313" key="2">
    <source>
        <dbReference type="Proteomes" id="UP000790377"/>
    </source>
</evidence>
<organism evidence="1 2">
    <name type="scientific">Hygrophoropsis aurantiaca</name>
    <dbReference type="NCBI Taxonomy" id="72124"/>
    <lineage>
        <taxon>Eukaryota</taxon>
        <taxon>Fungi</taxon>
        <taxon>Dikarya</taxon>
        <taxon>Basidiomycota</taxon>
        <taxon>Agaricomycotina</taxon>
        <taxon>Agaricomycetes</taxon>
        <taxon>Agaricomycetidae</taxon>
        <taxon>Boletales</taxon>
        <taxon>Coniophorineae</taxon>
        <taxon>Hygrophoropsidaceae</taxon>
        <taxon>Hygrophoropsis</taxon>
    </lineage>
</organism>
<evidence type="ECO:0000313" key="1">
    <source>
        <dbReference type="EMBL" id="KAH7914947.1"/>
    </source>
</evidence>
<dbReference type="Proteomes" id="UP000790377">
    <property type="component" value="Unassembled WGS sequence"/>
</dbReference>
<sequence length="730" mass="79492">MPPVPCRWYESDGQPIKGGCRKHATGACSFIHPDNPAWGSKSKSSTAFNKSSRGPKRGPAVPSTASAWDSGAWDNAGTSSSGGWVAAGMSSASANDSGWGDTTTGGGWGDAGGWGTNVSPAQNAASGGWGNASPAQNAGGWGSPKQNAGGWGSPKQNAGGWGNTSPGGWGNTGTAGWGESPVETSGWGSGSWGDTTTVAETSGWGKPAPAGAGGGSDVPSRKKGALKPKSRTVDSGWPTKVTTTSAPTEPAGSGWPAKSTKPSTPAEPVIADKKSVDDAMLVDTYSVSSRRSSTKPAPDLERHQSGSGIDIDTWRADAAAKQGTAPPPLKYDDIDESSRSSYEKFVILLCRVVEAKTTLIQAEKERDHWRNSQKSSRYSRVGDAGRKRLEEKRMELETTIRTQQQIVNATINDLVNLEEISPHYKFQENTEDIERYINDVKKYLDDMHPLITDVVQSAHDVQHSTPQSQTLEDGQVSPYDELSSMQAKVSELESALEELDMAEIDQKYLPKRKYKIDEQINEQINARFEKLYQDLRTTASEESKKSLAGPISLPAIVQQSIDTITKRDEDRYKQIAEMQAANAQMELELSAAQEDMNQVRARQAELKAILEKREKERLESQLREDDFSAQVTALAQNVQTLKAQMNSDPPKTPLQLTLENMRTGLDEMTASIVKRDILPFVDKIRREHYLHLEDHRKEVLGFFWEKLARPLEIAEATCDWTQNASSPRIA</sequence>
<gene>
    <name evidence="1" type="ORF">BJ138DRAFT_1123017</name>
</gene>
<proteinExistence type="predicted"/>